<dbReference type="SUPFAM" id="SSF52540">
    <property type="entry name" value="P-loop containing nucleoside triphosphate hydrolases"/>
    <property type="match status" value="1"/>
</dbReference>
<dbReference type="PANTHER" id="PTHR11669:SF52">
    <property type="entry name" value="OS10G0574500 PROTEIN"/>
    <property type="match status" value="1"/>
</dbReference>
<dbReference type="SUPFAM" id="SSF48019">
    <property type="entry name" value="post-AAA+ oligomerization domain-like"/>
    <property type="match status" value="1"/>
</dbReference>
<dbReference type="GO" id="GO:0003677">
    <property type="term" value="F:DNA binding"/>
    <property type="evidence" value="ECO:0007669"/>
    <property type="project" value="InterPro"/>
</dbReference>
<feature type="region of interest" description="Disordered" evidence="1">
    <location>
        <begin position="1"/>
        <end position="56"/>
    </location>
</feature>
<feature type="non-terminal residue" evidence="2">
    <location>
        <position position="1"/>
    </location>
</feature>
<dbReference type="InterPro" id="IPR027417">
    <property type="entry name" value="P-loop_NTPase"/>
</dbReference>
<organism evidence="2 3">
    <name type="scientific">Linum tenue</name>
    <dbReference type="NCBI Taxonomy" id="586396"/>
    <lineage>
        <taxon>Eukaryota</taxon>
        <taxon>Viridiplantae</taxon>
        <taxon>Streptophyta</taxon>
        <taxon>Embryophyta</taxon>
        <taxon>Tracheophyta</taxon>
        <taxon>Spermatophyta</taxon>
        <taxon>Magnoliopsida</taxon>
        <taxon>eudicotyledons</taxon>
        <taxon>Gunneridae</taxon>
        <taxon>Pentapetalae</taxon>
        <taxon>rosids</taxon>
        <taxon>fabids</taxon>
        <taxon>Malpighiales</taxon>
        <taxon>Linaceae</taxon>
        <taxon>Linum</taxon>
    </lineage>
</organism>
<keyword evidence="3" id="KW-1185">Reference proteome</keyword>
<dbReference type="GO" id="GO:0006281">
    <property type="term" value="P:DNA repair"/>
    <property type="evidence" value="ECO:0007669"/>
    <property type="project" value="TreeGrafter"/>
</dbReference>
<evidence type="ECO:0000313" key="3">
    <source>
        <dbReference type="Proteomes" id="UP001154282"/>
    </source>
</evidence>
<dbReference type="EMBL" id="CAMGYJ010000005">
    <property type="protein sequence ID" value="CAI0410269.1"/>
    <property type="molecule type" value="Genomic_DNA"/>
</dbReference>
<name>A0AAV0JLW5_9ROSI</name>
<dbReference type="PANTHER" id="PTHR11669">
    <property type="entry name" value="REPLICATION FACTOR C / DNA POLYMERASE III GAMMA-TAU SUBUNIT"/>
    <property type="match status" value="1"/>
</dbReference>
<feature type="compositionally biased region" description="Acidic residues" evidence="1">
    <location>
        <begin position="264"/>
        <end position="278"/>
    </location>
</feature>
<dbReference type="GO" id="GO:0005634">
    <property type="term" value="C:nucleus"/>
    <property type="evidence" value="ECO:0007669"/>
    <property type="project" value="TreeGrafter"/>
</dbReference>
<feature type="compositionally biased region" description="Low complexity" evidence="1">
    <location>
        <begin position="23"/>
        <end position="32"/>
    </location>
</feature>
<comment type="caution">
    <text evidence="2">The sequence shown here is derived from an EMBL/GenBank/DDBJ whole genome shotgun (WGS) entry which is preliminary data.</text>
</comment>
<dbReference type="AlphaFoldDB" id="A0AAV0JLW5"/>
<sequence>LCHIIGPGDPNPNMPGSATIRRTSSTESFTTTVPGSRHLPSSHRSVRSTGSPSGKSPYWQAWSNINKLGTFIVRGGGGSGTTTKLTDANPLNDDPNYPAKLTEARLAAHNRQVAINNNNKYSSPYYKGLTDSSLVISRERQHSFYSPPPAAQEDDGRHVAEDVVVVTSAAQLPTFVSRMKEWRRRLSFSSKMENNVEEELPPPALAPPEIERDAWTFVAVGAAEVKPMRERFVVHVVDDDAALPSSSTRLPLASPRGYVAVVDSSDDESDETSNDGDESSVVVGGGGNKVAAAGVDERELLFRWANKYRPRALKDFICNRDKATHLQSIMGEVNCNHFIFQGPAGVGKRTMIWAMLQEAFGPERVQVTLTLAHLSIILHEADKLSADGVLYIKWMLERYKGFSKFFFSCGGDVSKLQPIRRLCTFVQLFPPSHQELNECGCGSYPFSEDQVILTGWEDDIANIAKNIIQEQSPKQLYIIRGKLQNLIEHDVSPEFIFMSLKEELKSRLDESFTSQVDNLYKDYNRNNSSGSGGKIDCANQFGVSWGHQLDEVGGKQRCDPARLRVHQFMRIEEFIAKFMSCYKSAMTNGTTVSKESSA</sequence>
<dbReference type="GO" id="GO:0003689">
    <property type="term" value="F:DNA clamp loader activity"/>
    <property type="evidence" value="ECO:0007669"/>
    <property type="project" value="TreeGrafter"/>
</dbReference>
<gene>
    <name evidence="2" type="ORF">LITE_LOCUS14685</name>
</gene>
<accession>A0AAV0JLW5</accession>
<dbReference type="GO" id="GO:0005663">
    <property type="term" value="C:DNA replication factor C complex"/>
    <property type="evidence" value="ECO:0007669"/>
    <property type="project" value="TreeGrafter"/>
</dbReference>
<dbReference type="Proteomes" id="UP001154282">
    <property type="component" value="Unassembled WGS sequence"/>
</dbReference>
<evidence type="ECO:0000256" key="1">
    <source>
        <dbReference type="SAM" id="MobiDB-lite"/>
    </source>
</evidence>
<feature type="region of interest" description="Disordered" evidence="1">
    <location>
        <begin position="263"/>
        <end position="285"/>
    </location>
</feature>
<reference evidence="2" key="1">
    <citation type="submission" date="2022-08" db="EMBL/GenBank/DDBJ databases">
        <authorList>
            <person name="Gutierrez-Valencia J."/>
        </authorList>
    </citation>
    <scope>NUCLEOTIDE SEQUENCE</scope>
</reference>
<dbReference type="InterPro" id="IPR050238">
    <property type="entry name" value="DNA_Rep/Repair_Clamp_Loader"/>
</dbReference>
<dbReference type="Gene3D" id="1.20.272.10">
    <property type="match status" value="1"/>
</dbReference>
<dbReference type="InterPro" id="IPR008921">
    <property type="entry name" value="DNA_pol3_clamp-load_cplx_C"/>
</dbReference>
<evidence type="ECO:0000313" key="2">
    <source>
        <dbReference type="EMBL" id="CAI0410269.1"/>
    </source>
</evidence>
<proteinExistence type="predicted"/>
<dbReference type="Gene3D" id="3.40.50.300">
    <property type="entry name" value="P-loop containing nucleotide triphosphate hydrolases"/>
    <property type="match status" value="1"/>
</dbReference>
<dbReference type="GO" id="GO:0006261">
    <property type="term" value="P:DNA-templated DNA replication"/>
    <property type="evidence" value="ECO:0007669"/>
    <property type="project" value="TreeGrafter"/>
</dbReference>
<protein>
    <submittedName>
        <fullName evidence="2">Uncharacterized protein</fullName>
    </submittedName>
</protein>